<feature type="transmembrane region" description="Helical" evidence="7">
    <location>
        <begin position="6"/>
        <end position="28"/>
    </location>
</feature>
<sequence>MLMVYSVLGMGLLFVGGVLFVNGLWLLGYGSDDDVAVFNFLTGLITFLIVLYWAFGGDASLGTPFNAAGTMLFSFTYLWIGANAYRGIEDQRSFGWYCFFVALTAIPTGYLVLLTGDVGLTGLWWVWAVLWAAFFVLLGLERDEFTAPVGWFTAATGVLTAVAGYLMAAGYWPWG</sequence>
<feature type="transmembrane region" description="Helical" evidence="7">
    <location>
        <begin position="152"/>
        <end position="174"/>
    </location>
</feature>
<dbReference type="STRING" id="1267564.SAMN05192561_103127"/>
<feature type="transmembrane region" description="Helical" evidence="7">
    <location>
        <begin position="35"/>
        <end position="55"/>
    </location>
</feature>
<keyword evidence="6 7" id="KW-0472">Membrane</keyword>
<dbReference type="GO" id="GO:0005886">
    <property type="term" value="C:plasma membrane"/>
    <property type="evidence" value="ECO:0007669"/>
    <property type="project" value="UniProtKB-SubCell"/>
</dbReference>
<evidence type="ECO:0000256" key="6">
    <source>
        <dbReference type="ARBA" id="ARBA00023136"/>
    </source>
</evidence>
<dbReference type="AlphaFoldDB" id="A0A1H6IQL2"/>
<dbReference type="InterPro" id="IPR003211">
    <property type="entry name" value="AmiSUreI_transpt"/>
</dbReference>
<keyword evidence="5 7" id="KW-1133">Transmembrane helix</keyword>
<accession>A0A1H6IQL2</accession>
<keyword evidence="3" id="KW-1003">Cell membrane</keyword>
<feature type="transmembrane region" description="Helical" evidence="7">
    <location>
        <begin position="94"/>
        <end position="116"/>
    </location>
</feature>
<evidence type="ECO:0000256" key="7">
    <source>
        <dbReference type="SAM" id="Phobius"/>
    </source>
</evidence>
<feature type="transmembrane region" description="Helical" evidence="7">
    <location>
        <begin position="61"/>
        <end position="82"/>
    </location>
</feature>
<evidence type="ECO:0000256" key="3">
    <source>
        <dbReference type="ARBA" id="ARBA00022475"/>
    </source>
</evidence>
<reference evidence="8 9" key="1">
    <citation type="submission" date="2016-10" db="EMBL/GenBank/DDBJ databases">
        <authorList>
            <person name="de Groot N.N."/>
        </authorList>
    </citation>
    <scope>NUCLEOTIDE SEQUENCE [LARGE SCALE GENOMIC DNA]</scope>
    <source>
        <strain evidence="8 9">IBRC-M10418</strain>
    </source>
</reference>
<evidence type="ECO:0000256" key="4">
    <source>
        <dbReference type="ARBA" id="ARBA00022692"/>
    </source>
</evidence>
<keyword evidence="9" id="KW-1185">Reference proteome</keyword>
<proteinExistence type="predicted"/>
<feature type="transmembrane region" description="Helical" evidence="7">
    <location>
        <begin position="122"/>
        <end position="140"/>
    </location>
</feature>
<organism evidence="8 9">
    <name type="scientific">Halopenitus malekzadehii</name>
    <dbReference type="NCBI Taxonomy" id="1267564"/>
    <lineage>
        <taxon>Archaea</taxon>
        <taxon>Methanobacteriati</taxon>
        <taxon>Methanobacteriota</taxon>
        <taxon>Stenosarchaea group</taxon>
        <taxon>Halobacteria</taxon>
        <taxon>Halobacteriales</taxon>
        <taxon>Haloferacaceae</taxon>
        <taxon>Halopenitus</taxon>
    </lineage>
</organism>
<dbReference type="Proteomes" id="UP000199215">
    <property type="component" value="Unassembled WGS sequence"/>
</dbReference>
<keyword evidence="4 7" id="KW-0812">Transmembrane</keyword>
<keyword evidence="2" id="KW-0813">Transport</keyword>
<evidence type="ECO:0000256" key="5">
    <source>
        <dbReference type="ARBA" id="ARBA00022989"/>
    </source>
</evidence>
<dbReference type="InterPro" id="IPR038523">
    <property type="entry name" value="AmiSUreI_transpt_sf"/>
</dbReference>
<evidence type="ECO:0000313" key="9">
    <source>
        <dbReference type="Proteomes" id="UP000199215"/>
    </source>
</evidence>
<comment type="subcellular location">
    <subcellularLocation>
        <location evidence="1">Cell membrane</location>
        <topology evidence="1">Multi-pass membrane protein</topology>
    </subcellularLocation>
</comment>
<evidence type="ECO:0000313" key="8">
    <source>
        <dbReference type="EMBL" id="SEH49804.1"/>
    </source>
</evidence>
<name>A0A1H6IQL2_9EURY</name>
<dbReference type="Gene3D" id="1.25.40.600">
    <property type="match status" value="1"/>
</dbReference>
<dbReference type="EMBL" id="FNWU01000003">
    <property type="protein sequence ID" value="SEH49804.1"/>
    <property type="molecule type" value="Genomic_DNA"/>
</dbReference>
<dbReference type="Pfam" id="PF02293">
    <property type="entry name" value="AmiS_UreI"/>
    <property type="match status" value="1"/>
</dbReference>
<protein>
    <submittedName>
        <fullName evidence="8">AmiS/UreI family transporter</fullName>
    </submittedName>
</protein>
<gene>
    <name evidence="8" type="ORF">SAMN05192561_103127</name>
</gene>
<evidence type="ECO:0000256" key="1">
    <source>
        <dbReference type="ARBA" id="ARBA00004651"/>
    </source>
</evidence>
<evidence type="ECO:0000256" key="2">
    <source>
        <dbReference type="ARBA" id="ARBA00022448"/>
    </source>
</evidence>